<dbReference type="AlphaFoldDB" id="A0A377HUP2"/>
<dbReference type="Proteomes" id="UP000254496">
    <property type="component" value="Unassembled WGS sequence"/>
</dbReference>
<evidence type="ECO:0000313" key="3">
    <source>
        <dbReference type="Proteomes" id="UP000254329"/>
    </source>
</evidence>
<organism evidence="1 3">
    <name type="scientific">Canicola haemoglobinophilus</name>
    <dbReference type="NCBI Taxonomy" id="733"/>
    <lineage>
        <taxon>Bacteria</taxon>
        <taxon>Pseudomonadati</taxon>
        <taxon>Pseudomonadota</taxon>
        <taxon>Gammaproteobacteria</taxon>
        <taxon>Pasteurellales</taxon>
        <taxon>Pasteurellaceae</taxon>
        <taxon>Canicola</taxon>
    </lineage>
</organism>
<proteinExistence type="predicted"/>
<evidence type="ECO:0000313" key="4">
    <source>
        <dbReference type="Proteomes" id="UP000254496"/>
    </source>
</evidence>
<reference evidence="3 4" key="1">
    <citation type="submission" date="2018-06" db="EMBL/GenBank/DDBJ databases">
        <authorList>
            <consortium name="Pathogen Informatics"/>
            <person name="Doyle S."/>
        </authorList>
    </citation>
    <scope>NUCLEOTIDE SEQUENCE [LARGE SCALE GENOMIC DNA]</scope>
    <source>
        <strain evidence="1 3">NCTC1659</strain>
        <strain evidence="2 4">NCTC8540</strain>
    </source>
</reference>
<sequence>MNINLNEKQSQSQNGRFNRPVRIDVLIQDYIERVLYARLAKLDKEIFDEGK</sequence>
<dbReference type="EMBL" id="UGHJ01000001">
    <property type="protein sequence ID" value="STO68959.1"/>
    <property type="molecule type" value="Genomic_DNA"/>
</dbReference>
<gene>
    <name evidence="1" type="ORF">NCTC1659_01373</name>
    <name evidence="2" type="ORF">NCTC8540_01477</name>
</gene>
<dbReference type="RefSeq" id="WP_158077954.1">
    <property type="nucleotide sequence ID" value="NZ_MUXZ01000009.1"/>
</dbReference>
<name>A0A377HUP2_9PAST</name>
<dbReference type="EMBL" id="UGHF01000001">
    <property type="protein sequence ID" value="STO60101.1"/>
    <property type="molecule type" value="Genomic_DNA"/>
</dbReference>
<dbReference type="Proteomes" id="UP000254329">
    <property type="component" value="Unassembled WGS sequence"/>
</dbReference>
<keyword evidence="3" id="KW-1185">Reference proteome</keyword>
<accession>A0A377HUP2</accession>
<evidence type="ECO:0000313" key="2">
    <source>
        <dbReference type="EMBL" id="STO68959.1"/>
    </source>
</evidence>
<evidence type="ECO:0000313" key="1">
    <source>
        <dbReference type="EMBL" id="STO60101.1"/>
    </source>
</evidence>
<protein>
    <submittedName>
        <fullName evidence="1">Uncharacterized protein</fullName>
    </submittedName>
</protein>